<evidence type="ECO:0000256" key="11">
    <source>
        <dbReference type="ARBA" id="ARBA00022723"/>
    </source>
</evidence>
<dbReference type="PROSITE" id="PS00888">
    <property type="entry name" value="CNMP_BINDING_1"/>
    <property type="match status" value="3"/>
</dbReference>
<keyword evidence="15 22" id="KW-0067">ATP-binding</keyword>
<dbReference type="EMBL" id="KQ001655">
    <property type="protein sequence ID" value="KJP88985.1"/>
    <property type="molecule type" value="Genomic_DNA"/>
</dbReference>
<evidence type="ECO:0000313" key="28">
    <source>
        <dbReference type="Proteomes" id="UP000054561"/>
    </source>
</evidence>
<dbReference type="GO" id="GO:0005789">
    <property type="term" value="C:endoplasmic reticulum membrane"/>
    <property type="evidence" value="ECO:0007669"/>
    <property type="project" value="UniProtKB-SubCell"/>
</dbReference>
<comment type="cofactor">
    <cofactor evidence="1">
        <name>Mg(2+)</name>
        <dbReference type="ChEBI" id="CHEBI:18420"/>
    </cofactor>
</comment>
<dbReference type="PROSITE" id="PS50011">
    <property type="entry name" value="PROTEIN_KINASE_DOM"/>
    <property type="match status" value="1"/>
</dbReference>
<dbReference type="InterPro" id="IPR017441">
    <property type="entry name" value="Protein_kinase_ATP_BS"/>
</dbReference>
<keyword evidence="11" id="KW-0479">Metal-binding</keyword>
<dbReference type="CDD" id="cd00038">
    <property type="entry name" value="CAP_ED"/>
    <property type="match status" value="3"/>
</dbReference>
<dbReference type="GO" id="GO:0005952">
    <property type="term" value="C:cAMP-dependent protein kinase complex"/>
    <property type="evidence" value="ECO:0007669"/>
    <property type="project" value="TreeGrafter"/>
</dbReference>
<feature type="binding site" evidence="22">
    <location>
        <position position="601"/>
    </location>
    <ligand>
        <name>ATP</name>
        <dbReference type="ChEBI" id="CHEBI:30616"/>
    </ligand>
</feature>
<dbReference type="InterPro" id="IPR035014">
    <property type="entry name" value="STKc_cGK"/>
</dbReference>
<dbReference type="GO" id="GO:0005524">
    <property type="term" value="F:ATP binding"/>
    <property type="evidence" value="ECO:0007669"/>
    <property type="project" value="UniProtKB-UniRule"/>
</dbReference>
<accession>A0A0D9QPF1</accession>
<comment type="catalytic activity">
    <reaction evidence="21">
        <text>L-seryl-[protein] + ATP = O-phospho-L-seryl-[protein] + ADP + H(+)</text>
        <dbReference type="Rhea" id="RHEA:17989"/>
        <dbReference type="Rhea" id="RHEA-COMP:9863"/>
        <dbReference type="Rhea" id="RHEA-COMP:11604"/>
        <dbReference type="ChEBI" id="CHEBI:15378"/>
        <dbReference type="ChEBI" id="CHEBI:29999"/>
        <dbReference type="ChEBI" id="CHEBI:30616"/>
        <dbReference type="ChEBI" id="CHEBI:83421"/>
        <dbReference type="ChEBI" id="CHEBI:456216"/>
        <dbReference type="EC" id="2.7.11.12"/>
    </reaction>
</comment>
<dbReference type="PROSITE" id="PS51285">
    <property type="entry name" value="AGC_KINASE_CTER"/>
    <property type="match status" value="1"/>
</dbReference>
<feature type="compositionally biased region" description="Acidic residues" evidence="23">
    <location>
        <begin position="863"/>
        <end position="872"/>
    </location>
</feature>
<protein>
    <recommendedName>
        <fullName evidence="19">cGMP-dependent protein kinase</fullName>
        <ecNumber evidence="6">2.7.11.12</ecNumber>
    </recommendedName>
</protein>
<dbReference type="InterPro" id="IPR000595">
    <property type="entry name" value="cNMP-bd_dom"/>
</dbReference>
<evidence type="ECO:0000259" key="26">
    <source>
        <dbReference type="PROSITE" id="PS51285"/>
    </source>
</evidence>
<evidence type="ECO:0000256" key="8">
    <source>
        <dbReference type="ARBA" id="ARBA00022527"/>
    </source>
</evidence>
<gene>
    <name evidence="27" type="ORF">AK88_01277</name>
</gene>
<keyword evidence="13 27" id="KW-0418">Kinase</keyword>
<dbReference type="Gene3D" id="3.30.200.20">
    <property type="entry name" value="Phosphorylase Kinase, domain 1"/>
    <property type="match status" value="1"/>
</dbReference>
<dbReference type="FunFam" id="3.30.200.20:FF:000449">
    <property type="entry name" value="cGMP-dependent protein kinase"/>
    <property type="match status" value="1"/>
</dbReference>
<keyword evidence="9" id="KW-0140">cGMP</keyword>
<evidence type="ECO:0000256" key="10">
    <source>
        <dbReference type="ARBA" id="ARBA00022679"/>
    </source>
</evidence>
<evidence type="ECO:0000256" key="1">
    <source>
        <dbReference type="ARBA" id="ARBA00001946"/>
    </source>
</evidence>
<keyword evidence="17" id="KW-0142">cGMP-binding</keyword>
<evidence type="ECO:0000256" key="14">
    <source>
        <dbReference type="ARBA" id="ARBA00022824"/>
    </source>
</evidence>
<evidence type="ECO:0000256" key="16">
    <source>
        <dbReference type="ARBA" id="ARBA00022842"/>
    </source>
</evidence>
<evidence type="ECO:0000259" key="25">
    <source>
        <dbReference type="PROSITE" id="PS50042"/>
    </source>
</evidence>
<dbReference type="PROSITE" id="PS00108">
    <property type="entry name" value="PROTEIN_KINASE_ST"/>
    <property type="match status" value="1"/>
</dbReference>
<dbReference type="InterPro" id="IPR000719">
    <property type="entry name" value="Prot_kinase_dom"/>
</dbReference>
<dbReference type="FunFam" id="2.60.120.10:FF:000068">
    <property type="entry name" value="cGMP-dependent protein kinase"/>
    <property type="match status" value="1"/>
</dbReference>
<evidence type="ECO:0000256" key="19">
    <source>
        <dbReference type="ARBA" id="ARBA00024113"/>
    </source>
</evidence>
<feature type="domain" description="AGC-kinase C-terminal" evidence="26">
    <location>
        <begin position="830"/>
        <end position="889"/>
    </location>
</feature>
<dbReference type="EC" id="2.7.11.12" evidence="6"/>
<feature type="domain" description="Cyclic nucleotide-binding" evidence="25">
    <location>
        <begin position="207"/>
        <end position="306"/>
    </location>
</feature>
<evidence type="ECO:0000256" key="4">
    <source>
        <dbReference type="ARBA" id="ARBA00006352"/>
    </source>
</evidence>
<dbReference type="PANTHER" id="PTHR24353:SF37">
    <property type="entry name" value="CAMP-DEPENDENT PROTEIN KINASE CATALYTIC SUBUNIT PRKX"/>
    <property type="match status" value="1"/>
</dbReference>
<comment type="subcellular location">
    <subcellularLocation>
        <location evidence="3">Cytoplasm</location>
    </subcellularLocation>
    <subcellularLocation>
        <location evidence="2">Endoplasmic reticulum membrane</location>
        <topology evidence="2">Peripheral membrane protein</topology>
        <orientation evidence="2">Cytoplasmic side</orientation>
    </subcellularLocation>
</comment>
<evidence type="ECO:0000256" key="15">
    <source>
        <dbReference type="ARBA" id="ARBA00022840"/>
    </source>
</evidence>
<keyword evidence="28" id="KW-1185">Reference proteome</keyword>
<name>A0A0D9QPF1_PLAFR</name>
<dbReference type="PROSITE" id="PS00889">
    <property type="entry name" value="CNMP_BINDING_2"/>
    <property type="match status" value="3"/>
</dbReference>
<evidence type="ECO:0000256" key="13">
    <source>
        <dbReference type="ARBA" id="ARBA00022777"/>
    </source>
</evidence>
<evidence type="ECO:0000313" key="27">
    <source>
        <dbReference type="EMBL" id="KJP88985.1"/>
    </source>
</evidence>
<evidence type="ECO:0000256" key="18">
    <source>
        <dbReference type="ARBA" id="ARBA00023136"/>
    </source>
</evidence>
<dbReference type="InterPro" id="IPR011009">
    <property type="entry name" value="Kinase-like_dom_sf"/>
</dbReference>
<dbReference type="GO" id="GO:0046872">
    <property type="term" value="F:metal ion binding"/>
    <property type="evidence" value="ECO:0007669"/>
    <property type="project" value="UniProtKB-KW"/>
</dbReference>
<dbReference type="Pfam" id="PF00069">
    <property type="entry name" value="Pkinase"/>
    <property type="match status" value="1"/>
</dbReference>
<evidence type="ECO:0000256" key="9">
    <source>
        <dbReference type="ARBA" id="ARBA00022535"/>
    </source>
</evidence>
<comment type="subunit">
    <text evidence="5">Monomer.</text>
</comment>
<dbReference type="RefSeq" id="XP_012334336.1">
    <property type="nucleotide sequence ID" value="XM_012478913.1"/>
</dbReference>
<dbReference type="VEuPathDB" id="PlasmoDB:AK88_01277"/>
<dbReference type="PROSITE" id="PS50042">
    <property type="entry name" value="CNMP_BINDING_3"/>
    <property type="match status" value="4"/>
</dbReference>
<comment type="catalytic activity">
    <reaction evidence="20">
        <text>L-threonyl-[protein] + ATP = O-phospho-L-threonyl-[protein] + ADP + H(+)</text>
        <dbReference type="Rhea" id="RHEA:46608"/>
        <dbReference type="Rhea" id="RHEA-COMP:11060"/>
        <dbReference type="Rhea" id="RHEA-COMP:11605"/>
        <dbReference type="ChEBI" id="CHEBI:15378"/>
        <dbReference type="ChEBI" id="CHEBI:30013"/>
        <dbReference type="ChEBI" id="CHEBI:30616"/>
        <dbReference type="ChEBI" id="CHEBI:61977"/>
        <dbReference type="ChEBI" id="CHEBI:456216"/>
        <dbReference type="EC" id="2.7.11.12"/>
    </reaction>
</comment>
<dbReference type="Pfam" id="PF00027">
    <property type="entry name" value="cNMP_binding"/>
    <property type="match status" value="3"/>
</dbReference>
<evidence type="ECO:0000256" key="7">
    <source>
        <dbReference type="ARBA" id="ARBA00022490"/>
    </source>
</evidence>
<feature type="domain" description="Cyclic nucleotide-binding" evidence="25">
    <location>
        <begin position="89"/>
        <end position="204"/>
    </location>
</feature>
<keyword evidence="7" id="KW-0963">Cytoplasm</keyword>
<keyword evidence="14" id="KW-0256">Endoplasmic reticulum</keyword>
<evidence type="ECO:0000259" key="24">
    <source>
        <dbReference type="PROSITE" id="PS50011"/>
    </source>
</evidence>
<dbReference type="SMART" id="SM00100">
    <property type="entry name" value="cNMP"/>
    <property type="match status" value="4"/>
</dbReference>
<keyword evidence="8" id="KW-0723">Serine/threonine-protein kinase</keyword>
<dbReference type="GO" id="GO:0004692">
    <property type="term" value="F:cGMP-dependent protein kinase activity"/>
    <property type="evidence" value="ECO:0007669"/>
    <property type="project" value="UniProtKB-EC"/>
</dbReference>
<dbReference type="GO" id="GO:0030553">
    <property type="term" value="F:cGMP binding"/>
    <property type="evidence" value="ECO:0007669"/>
    <property type="project" value="UniProtKB-KW"/>
</dbReference>
<evidence type="ECO:0000256" key="23">
    <source>
        <dbReference type="SAM" id="MobiDB-lite"/>
    </source>
</evidence>
<dbReference type="InterPro" id="IPR014710">
    <property type="entry name" value="RmlC-like_jellyroll"/>
</dbReference>
<reference evidence="27 28" key="1">
    <citation type="submission" date="2014-03" db="EMBL/GenBank/DDBJ databases">
        <title>The Genome Sequence of Plasmodium fragile nilgiri.</title>
        <authorList>
            <consortium name="The Broad Institute Genomics Platform"/>
            <consortium name="The Broad Institute Genome Sequencing Center for Infectious Disease"/>
            <person name="Neafsey D."/>
            <person name="Duraisingh M."/>
            <person name="Young S.K."/>
            <person name="Zeng Q."/>
            <person name="Gargeya S."/>
            <person name="Abouelleil A."/>
            <person name="Alvarado L."/>
            <person name="Chapman S.B."/>
            <person name="Gainer-Dewar J."/>
            <person name="Goldberg J."/>
            <person name="Griggs A."/>
            <person name="Gujja S."/>
            <person name="Hansen M."/>
            <person name="Howarth C."/>
            <person name="Imamovic A."/>
            <person name="Larimer J."/>
            <person name="Pearson M."/>
            <person name="Poon T.W."/>
            <person name="Priest M."/>
            <person name="Roberts A."/>
            <person name="Saif S."/>
            <person name="Shea T."/>
            <person name="Sykes S."/>
            <person name="Wortman J."/>
            <person name="Nusbaum C."/>
            <person name="Birren B."/>
        </authorList>
    </citation>
    <scope>NUCLEOTIDE SEQUENCE [LARGE SCALE GENOMIC DNA]</scope>
    <source>
        <strain evidence="28">nilgiri</strain>
    </source>
</reference>
<evidence type="ECO:0000256" key="2">
    <source>
        <dbReference type="ARBA" id="ARBA00004397"/>
    </source>
</evidence>
<keyword evidence="12 22" id="KW-0547">Nucleotide-binding</keyword>
<feature type="domain" description="Protein kinase" evidence="24">
    <location>
        <begin position="572"/>
        <end position="829"/>
    </location>
</feature>
<proteinExistence type="inferred from homology"/>
<dbReference type="InterPro" id="IPR018488">
    <property type="entry name" value="cNMP-bd_CS"/>
</dbReference>
<feature type="domain" description="Cyclic nucleotide-binding" evidence="25">
    <location>
        <begin position="449"/>
        <end position="548"/>
    </location>
</feature>
<dbReference type="InterPro" id="IPR000961">
    <property type="entry name" value="AGC-kinase_C"/>
</dbReference>
<dbReference type="Gene3D" id="1.10.510.10">
    <property type="entry name" value="Transferase(Phosphotransferase) domain 1"/>
    <property type="match status" value="1"/>
</dbReference>
<dbReference type="OMA" id="ESCLADC"/>
<feature type="domain" description="Cyclic nucleotide-binding" evidence="25">
    <location>
        <begin position="326"/>
        <end position="429"/>
    </location>
</feature>
<dbReference type="InterPro" id="IPR008271">
    <property type="entry name" value="Ser/Thr_kinase_AS"/>
</dbReference>
<evidence type="ECO:0000256" key="6">
    <source>
        <dbReference type="ARBA" id="ARBA00012428"/>
    </source>
</evidence>
<keyword evidence="10" id="KW-0808">Transferase</keyword>
<evidence type="ECO:0000256" key="22">
    <source>
        <dbReference type="PROSITE-ProRule" id="PRU10141"/>
    </source>
</evidence>
<evidence type="ECO:0000256" key="12">
    <source>
        <dbReference type="ARBA" id="ARBA00022741"/>
    </source>
</evidence>
<dbReference type="OrthoDB" id="100546at2759"/>
<dbReference type="GeneID" id="24266591"/>
<dbReference type="CDD" id="cd05572">
    <property type="entry name" value="STKc_cGK"/>
    <property type="match status" value="1"/>
</dbReference>
<dbReference type="AlphaFoldDB" id="A0A0D9QPF1"/>
<keyword evidence="18" id="KW-0472">Membrane</keyword>
<dbReference type="PROSITE" id="PS00107">
    <property type="entry name" value="PROTEIN_KINASE_ATP"/>
    <property type="match status" value="1"/>
</dbReference>
<dbReference type="PANTHER" id="PTHR24353">
    <property type="entry name" value="CYCLIC NUCLEOTIDE-DEPENDENT PROTEIN KINASE"/>
    <property type="match status" value="1"/>
</dbReference>
<comment type="similarity">
    <text evidence="4">Belongs to the protein kinase superfamily. AGC Ser/Thr protein kinase family. cGMP subfamily.</text>
</comment>
<evidence type="ECO:0000256" key="17">
    <source>
        <dbReference type="ARBA" id="ARBA00022992"/>
    </source>
</evidence>
<dbReference type="SUPFAM" id="SSF56112">
    <property type="entry name" value="Protein kinase-like (PK-like)"/>
    <property type="match status" value="1"/>
</dbReference>
<organism evidence="27 28">
    <name type="scientific">Plasmodium fragile</name>
    <dbReference type="NCBI Taxonomy" id="5857"/>
    <lineage>
        <taxon>Eukaryota</taxon>
        <taxon>Sar</taxon>
        <taxon>Alveolata</taxon>
        <taxon>Apicomplexa</taxon>
        <taxon>Aconoidasida</taxon>
        <taxon>Haemosporida</taxon>
        <taxon>Plasmodiidae</taxon>
        <taxon>Plasmodium</taxon>
        <taxon>Plasmodium (Plasmodium)</taxon>
    </lineage>
</organism>
<dbReference type="Proteomes" id="UP000054561">
    <property type="component" value="Unassembled WGS sequence"/>
</dbReference>
<dbReference type="FunFam" id="1.10.510.10:FF:000210">
    <property type="entry name" value="Non-specific serine/threonine protein kinase"/>
    <property type="match status" value="1"/>
</dbReference>
<keyword evidence="16" id="KW-0460">Magnesium</keyword>
<feature type="region of interest" description="Disordered" evidence="23">
    <location>
        <begin position="859"/>
        <end position="889"/>
    </location>
</feature>
<dbReference type="PRINTS" id="PR00103">
    <property type="entry name" value="CAMPKINASE"/>
</dbReference>
<dbReference type="SUPFAM" id="SSF51206">
    <property type="entry name" value="cAMP-binding domain-like"/>
    <property type="match status" value="4"/>
</dbReference>
<dbReference type="SMART" id="SM00220">
    <property type="entry name" value="S_TKc"/>
    <property type="match status" value="1"/>
</dbReference>
<evidence type="ECO:0000256" key="20">
    <source>
        <dbReference type="ARBA" id="ARBA00047298"/>
    </source>
</evidence>
<feature type="compositionally biased region" description="Acidic residues" evidence="23">
    <location>
        <begin position="879"/>
        <end position="889"/>
    </location>
</feature>
<evidence type="ECO:0000256" key="3">
    <source>
        <dbReference type="ARBA" id="ARBA00004496"/>
    </source>
</evidence>
<dbReference type="GO" id="GO:0004691">
    <property type="term" value="F:cAMP-dependent protein kinase activity"/>
    <property type="evidence" value="ECO:0007669"/>
    <property type="project" value="TreeGrafter"/>
</dbReference>
<evidence type="ECO:0000256" key="21">
    <source>
        <dbReference type="ARBA" id="ARBA00047462"/>
    </source>
</evidence>
<sequence length="889" mass="101751">MMQWFLTHQCYHISFVTNAQRDLVFLRIDSPCNVRVCFPSTNERNKKKAIFSNDEFSGEDTLMEEHLQLREKLSEDIEMIKSSLKNNLVCSTLNDNEILTLSNYMQFFVFKAGDLVIKQGEKGSYFFIINSGKFDVYVNDKKVKSMGKGSSFGEAALIHNTQRSATIMAETDGTLWGVQRSTFRATLKQLSNRNFNENRSFIDSVSVFDMLTEAQKNMITNACVIQTFKPGETIVKQGDYGDVLYILKEGKATVFINDKEIRVLNKGSYFGERALLYDEPRSATIIAKEPTACASICRKLLNIVLGNLQVVLFRNIMTEALQQSEIFKQFSAEQLNDLADTAIVRDYPANYHILHKDKVKSVKYIIVLEGKVELFLDDESIGILTRGKSFGDEYVLNQKQKFRHTIKSLDICKIALITESCLADCLGDNNIDASIDHNNKKSIIKKMYIFRYLSEKQCNLLIEAFRTTRYEEGDYIIQEGEVGSRFYIIKNGEVEVTKNGKRLRTLGKNDYFGERALLYDEPRTASIISKATNVECWFVDKSVFLQIIQGPMLTHLEERIKMQDTKVEMDELETERIIGRGTFGTVKLVHHKPTQIRYALKCVSKRSIINLNQQNNIKLEREITAENDHPFIIRLVRTFKDSKCFYFLTELVTGGELYDAIRKLGLLSKPQAQFYLGSIILAIEYLHERNIVYRDLKPENILLDKQGYVKLIDFGCAKKIQGRAYTLVGTPHYMAPEVILGKGYGCTVDIWALGVCLYEFICGPLPFGNDQEDQLEIFRDILTGHLTFPDYVSDQDSINLMKRLLCRLPQGRIGCSINGFKDIKEHAFFTNFNWDKLAGRLLEPPLVSKGETYAEDIDIKQIEEEENEDDDTLTAGEPLDGDDSWDVDF</sequence>
<evidence type="ECO:0000256" key="5">
    <source>
        <dbReference type="ARBA" id="ARBA00011245"/>
    </source>
</evidence>
<dbReference type="InterPro" id="IPR018490">
    <property type="entry name" value="cNMP-bd_dom_sf"/>
</dbReference>
<dbReference type="Gene3D" id="2.60.120.10">
    <property type="entry name" value="Jelly Rolls"/>
    <property type="match status" value="4"/>
</dbReference>